<keyword evidence="1" id="KW-1133">Transmembrane helix</keyword>
<protein>
    <recommendedName>
        <fullName evidence="4">DUF4878 domain-containing protein</fullName>
    </recommendedName>
</protein>
<dbReference type="AlphaFoldDB" id="A0A8J3LAS6"/>
<proteinExistence type="predicted"/>
<evidence type="ECO:0000313" key="2">
    <source>
        <dbReference type="EMBL" id="GIG14758.1"/>
    </source>
</evidence>
<keyword evidence="3" id="KW-1185">Reference proteome</keyword>
<feature type="transmembrane region" description="Helical" evidence="1">
    <location>
        <begin position="12"/>
        <end position="34"/>
    </location>
</feature>
<sequence length="151" mass="17060">MVADSAASKERGLGPMLVIVALLLCVGTPAWVFYRQWADPRTKAGMTEAATAYLDALRDGDLPAAYRWVCASEQEKYPLEQWSRYHDEPDIESYTITDVVIQDLTEAPASYSVDADLRYADGRTQLWHYVLYDESDGWRICYETGISRPPA</sequence>
<evidence type="ECO:0000256" key="1">
    <source>
        <dbReference type="SAM" id="Phobius"/>
    </source>
</evidence>
<evidence type="ECO:0000313" key="3">
    <source>
        <dbReference type="Proteomes" id="UP000660339"/>
    </source>
</evidence>
<dbReference type="Proteomes" id="UP000660339">
    <property type="component" value="Unassembled WGS sequence"/>
</dbReference>
<comment type="caution">
    <text evidence="2">The sequence shown here is derived from an EMBL/GenBank/DDBJ whole genome shotgun (WGS) entry which is preliminary data.</text>
</comment>
<accession>A0A8J3LAS6</accession>
<keyword evidence="1" id="KW-0472">Membrane</keyword>
<name>A0A8J3LAS6_9ACTN</name>
<keyword evidence="1" id="KW-0812">Transmembrane</keyword>
<gene>
    <name evidence="2" type="ORF">Cme02nite_30900</name>
</gene>
<dbReference type="EMBL" id="BONJ01000016">
    <property type="protein sequence ID" value="GIG14758.1"/>
    <property type="molecule type" value="Genomic_DNA"/>
</dbReference>
<reference evidence="2" key="1">
    <citation type="submission" date="2021-01" db="EMBL/GenBank/DDBJ databases">
        <title>Whole genome shotgun sequence of Catellatospora methionotrophica NBRC 14553.</title>
        <authorList>
            <person name="Komaki H."/>
            <person name="Tamura T."/>
        </authorList>
    </citation>
    <scope>NUCLEOTIDE SEQUENCE</scope>
    <source>
        <strain evidence="2">NBRC 14553</strain>
    </source>
</reference>
<evidence type="ECO:0008006" key="4">
    <source>
        <dbReference type="Google" id="ProtNLM"/>
    </source>
</evidence>
<organism evidence="2 3">
    <name type="scientific">Catellatospora methionotrophica</name>
    <dbReference type="NCBI Taxonomy" id="121620"/>
    <lineage>
        <taxon>Bacteria</taxon>
        <taxon>Bacillati</taxon>
        <taxon>Actinomycetota</taxon>
        <taxon>Actinomycetes</taxon>
        <taxon>Micromonosporales</taxon>
        <taxon>Micromonosporaceae</taxon>
        <taxon>Catellatospora</taxon>
    </lineage>
</organism>